<evidence type="ECO:0000256" key="1">
    <source>
        <dbReference type="SAM" id="Phobius"/>
    </source>
</evidence>
<proteinExistence type="predicted"/>
<keyword evidence="3" id="KW-1185">Reference proteome</keyword>
<organism evidence="2 3">
    <name type="scientific">Brachionus plicatilis</name>
    <name type="common">Marine rotifer</name>
    <name type="synonym">Brachionus muelleri</name>
    <dbReference type="NCBI Taxonomy" id="10195"/>
    <lineage>
        <taxon>Eukaryota</taxon>
        <taxon>Metazoa</taxon>
        <taxon>Spiralia</taxon>
        <taxon>Gnathifera</taxon>
        <taxon>Rotifera</taxon>
        <taxon>Eurotatoria</taxon>
        <taxon>Monogononta</taxon>
        <taxon>Pseudotrocha</taxon>
        <taxon>Ploima</taxon>
        <taxon>Brachionidae</taxon>
        <taxon>Brachionus</taxon>
    </lineage>
</organism>
<reference evidence="2 3" key="1">
    <citation type="journal article" date="2018" name="Sci. Rep.">
        <title>Genomic signatures of local adaptation to the degree of environmental predictability in rotifers.</title>
        <authorList>
            <person name="Franch-Gras L."/>
            <person name="Hahn C."/>
            <person name="Garcia-Roger E.M."/>
            <person name="Carmona M.J."/>
            <person name="Serra M."/>
            <person name="Gomez A."/>
        </authorList>
    </citation>
    <scope>NUCLEOTIDE SEQUENCE [LARGE SCALE GENOMIC DNA]</scope>
    <source>
        <strain evidence="2">HYR1</strain>
    </source>
</reference>
<evidence type="ECO:0000313" key="3">
    <source>
        <dbReference type="Proteomes" id="UP000276133"/>
    </source>
</evidence>
<protein>
    <submittedName>
        <fullName evidence="2">Uncharacterized protein</fullName>
    </submittedName>
</protein>
<sequence>MMIYEQNEELKNWDFKIFLHAFYISNKTSKLAYICHGNIFIEEAFFIIMRKAFPVTFLSDDFDLTQRVLHRMILDILFKKHLQYKLILLNFISKSGKIIKGYSFPDALIRFFLYVFTFLPLINSYCRISRFITLASLGVLSLSF</sequence>
<keyword evidence="1" id="KW-0472">Membrane</keyword>
<keyword evidence="1" id="KW-1133">Transmembrane helix</keyword>
<dbReference type="AlphaFoldDB" id="A0A3M7SM56"/>
<name>A0A3M7SM56_BRAPC</name>
<keyword evidence="1" id="KW-0812">Transmembrane</keyword>
<dbReference type="EMBL" id="REGN01001139">
    <property type="protein sequence ID" value="RNA36697.1"/>
    <property type="molecule type" value="Genomic_DNA"/>
</dbReference>
<comment type="caution">
    <text evidence="2">The sequence shown here is derived from an EMBL/GenBank/DDBJ whole genome shotgun (WGS) entry which is preliminary data.</text>
</comment>
<feature type="transmembrane region" description="Helical" evidence="1">
    <location>
        <begin position="107"/>
        <end position="125"/>
    </location>
</feature>
<accession>A0A3M7SM56</accession>
<dbReference type="Proteomes" id="UP000276133">
    <property type="component" value="Unassembled WGS sequence"/>
</dbReference>
<evidence type="ECO:0000313" key="2">
    <source>
        <dbReference type="EMBL" id="RNA36697.1"/>
    </source>
</evidence>
<gene>
    <name evidence="2" type="ORF">BpHYR1_011346</name>
</gene>